<proteinExistence type="predicted"/>
<protein>
    <submittedName>
        <fullName evidence="3">Protein containing Mammalian cell entry related domain</fullName>
    </submittedName>
</protein>
<dbReference type="AlphaFoldDB" id="F2ASU6"/>
<dbReference type="InterPro" id="IPR052336">
    <property type="entry name" value="MlaD_Phospholipid_Transporter"/>
</dbReference>
<sequence length="510" mass="55380">MDDSRLRFGVGVLVIAAIGIAVILTFLFGAFPAILNREYTLNVYFPSADGININAPVYRDGVKIGRVDDIWLQEEGGVRLILSMDESVSMTHQYIPQIGIGSLITGDSKLEFRKADRRELVGLFDDNPDLIEQPYTDGELFDYGKKLEDPFSLIFGMEDELVSTFRSVRGAGDAIQDIGSDIKGLVRDVRGVIGLSPTAPVSSPSVPMGGFPQSMAPAPAWARPIVLASHLSPQDGASKGVIQQVAMQQTLPQQGMQQPTLPPQGFTPPQGFGTQLGTPLPAQPGMQTPPTITQLAGDASQAVKEFSFLVRDIRSIIGDPQIQRNVSDTVDRLPGVLDEVKVTLEDARETFETFREVGGQFEQVGIVAEDAVSQTANELQSTLRSVRSTAKSFEGTAENIEAFTEPLGERGGELIEAVLVSLANVDNALVQLDTFGRTLNSSDGTVRRLLEDDELFYQVQRTVQNIEAASARLRPILDDVRVFSDKIARDPRQLGVRGAITNRPNGMGLK</sequence>
<evidence type="ECO:0000313" key="3">
    <source>
        <dbReference type="EMBL" id="EGF27239.1"/>
    </source>
</evidence>
<evidence type="ECO:0000313" key="4">
    <source>
        <dbReference type="Proteomes" id="UP000006222"/>
    </source>
</evidence>
<dbReference type="EMBL" id="AFAR01000154">
    <property type="protein sequence ID" value="EGF27239.1"/>
    <property type="molecule type" value="Genomic_DNA"/>
</dbReference>
<keyword evidence="1" id="KW-0812">Transmembrane</keyword>
<dbReference type="PANTHER" id="PTHR33371:SF4">
    <property type="entry name" value="INTERMEMBRANE PHOSPHOLIPID TRANSPORT SYSTEM BINDING PROTEIN MLAD"/>
    <property type="match status" value="1"/>
</dbReference>
<dbReference type="Proteomes" id="UP000006222">
    <property type="component" value="Unassembled WGS sequence"/>
</dbReference>
<evidence type="ECO:0000256" key="1">
    <source>
        <dbReference type="SAM" id="Phobius"/>
    </source>
</evidence>
<feature type="transmembrane region" description="Helical" evidence="1">
    <location>
        <begin position="12"/>
        <end position="35"/>
    </location>
</feature>
<dbReference type="Pfam" id="PF02470">
    <property type="entry name" value="MlaD"/>
    <property type="match status" value="1"/>
</dbReference>
<gene>
    <name evidence="3" type="ORF">RBWH47_00645</name>
</gene>
<comment type="caution">
    <text evidence="3">The sequence shown here is derived from an EMBL/GenBank/DDBJ whole genome shotgun (WGS) entry which is preliminary data.</text>
</comment>
<keyword evidence="1" id="KW-1133">Transmembrane helix</keyword>
<dbReference type="InterPro" id="IPR003399">
    <property type="entry name" value="Mce/MlaD"/>
</dbReference>
<organism evidence="3 4">
    <name type="scientific">Rhodopirellula baltica WH47</name>
    <dbReference type="NCBI Taxonomy" id="991778"/>
    <lineage>
        <taxon>Bacteria</taxon>
        <taxon>Pseudomonadati</taxon>
        <taxon>Planctomycetota</taxon>
        <taxon>Planctomycetia</taxon>
        <taxon>Pirellulales</taxon>
        <taxon>Pirellulaceae</taxon>
        <taxon>Rhodopirellula</taxon>
    </lineage>
</organism>
<accession>F2ASU6</accession>
<feature type="domain" description="Mce/MlaD" evidence="2">
    <location>
        <begin position="38"/>
        <end position="112"/>
    </location>
</feature>
<dbReference type="PATRIC" id="fig|991778.3.peg.2962"/>
<dbReference type="RefSeq" id="WP_007326707.1">
    <property type="nucleotide sequence ID" value="NZ_AFAR01000154.1"/>
</dbReference>
<keyword evidence="1" id="KW-0472">Membrane</keyword>
<reference evidence="3 4" key="1">
    <citation type="journal article" date="2013" name="Mar. Genomics">
        <title>Expression of sulfatases in Rhodopirellula baltica and the diversity of sulfatases in the genus Rhodopirellula.</title>
        <authorList>
            <person name="Wegner C.E."/>
            <person name="Richter-Heitmann T."/>
            <person name="Klindworth A."/>
            <person name="Klockow C."/>
            <person name="Richter M."/>
            <person name="Achstetter T."/>
            <person name="Glockner F.O."/>
            <person name="Harder J."/>
        </authorList>
    </citation>
    <scope>NUCLEOTIDE SEQUENCE [LARGE SCALE GENOMIC DNA]</scope>
    <source>
        <strain evidence="3 4">WH47</strain>
    </source>
</reference>
<name>F2ASU6_RHOBT</name>
<dbReference type="PANTHER" id="PTHR33371">
    <property type="entry name" value="INTERMEMBRANE PHOSPHOLIPID TRANSPORT SYSTEM BINDING PROTEIN MLAD-RELATED"/>
    <property type="match status" value="1"/>
</dbReference>
<evidence type="ECO:0000259" key="2">
    <source>
        <dbReference type="Pfam" id="PF02470"/>
    </source>
</evidence>